<dbReference type="Gene3D" id="3.40.50.12780">
    <property type="entry name" value="N-terminal domain of ligase-like"/>
    <property type="match status" value="1"/>
</dbReference>
<dbReference type="PROSITE" id="PS00012">
    <property type="entry name" value="PHOSPHOPANTETHEINE"/>
    <property type="match status" value="1"/>
</dbReference>
<dbReference type="SUPFAM" id="SSF51735">
    <property type="entry name" value="NAD(P)-binding Rossmann-fold domains"/>
    <property type="match status" value="1"/>
</dbReference>
<dbReference type="InterPro" id="IPR046407">
    <property type="entry name" value="CAR"/>
</dbReference>
<gene>
    <name evidence="6" type="ORF">D5S19_29175</name>
</gene>
<keyword evidence="7" id="KW-1185">Reference proteome</keyword>
<evidence type="ECO:0000313" key="6">
    <source>
        <dbReference type="EMBL" id="RJQ77311.1"/>
    </source>
</evidence>
<dbReference type="InterPro" id="IPR000873">
    <property type="entry name" value="AMP-dep_synth/lig_dom"/>
</dbReference>
<dbReference type="EMBL" id="QZFV01000140">
    <property type="protein sequence ID" value="RJQ77311.1"/>
    <property type="molecule type" value="Genomic_DNA"/>
</dbReference>
<dbReference type="GO" id="GO:0016020">
    <property type="term" value="C:membrane"/>
    <property type="evidence" value="ECO:0007669"/>
    <property type="project" value="TreeGrafter"/>
</dbReference>
<dbReference type="PANTHER" id="PTHR43272:SF33">
    <property type="entry name" value="AMP-BINDING DOMAIN-CONTAINING PROTEIN-RELATED"/>
    <property type="match status" value="1"/>
</dbReference>
<dbReference type="OrthoDB" id="2472181at2"/>
<protein>
    <submittedName>
        <fullName evidence="6">NAD-dependent epimerase/dehydratase family protein</fullName>
    </submittedName>
</protein>
<evidence type="ECO:0000256" key="3">
    <source>
        <dbReference type="ARBA" id="ARBA00022741"/>
    </source>
</evidence>
<feature type="domain" description="Carrier" evidence="5">
    <location>
        <begin position="598"/>
        <end position="676"/>
    </location>
</feature>
<dbReference type="Gene3D" id="3.40.50.720">
    <property type="entry name" value="NAD(P)-binding Rossmann-like Domain"/>
    <property type="match status" value="1"/>
</dbReference>
<dbReference type="GO" id="GO:0031177">
    <property type="term" value="F:phosphopantetheine binding"/>
    <property type="evidence" value="ECO:0007669"/>
    <property type="project" value="InterPro"/>
</dbReference>
<dbReference type="CDD" id="cd05235">
    <property type="entry name" value="SDR_e1"/>
    <property type="match status" value="1"/>
</dbReference>
<dbReference type="Pfam" id="PF00501">
    <property type="entry name" value="AMP-binding"/>
    <property type="match status" value="1"/>
</dbReference>
<evidence type="ECO:0000256" key="4">
    <source>
        <dbReference type="ARBA" id="ARBA00022840"/>
    </source>
</evidence>
<dbReference type="Pfam" id="PF00550">
    <property type="entry name" value="PP-binding"/>
    <property type="match status" value="1"/>
</dbReference>
<dbReference type="PROSITE" id="PS50075">
    <property type="entry name" value="CARRIER"/>
    <property type="match status" value="1"/>
</dbReference>
<keyword evidence="1" id="KW-0596">Phosphopantetheine</keyword>
<dbReference type="SUPFAM" id="SSF56801">
    <property type="entry name" value="Acetyl-CoA synthetase-like"/>
    <property type="match status" value="1"/>
</dbReference>
<dbReference type="PROSITE" id="PS00455">
    <property type="entry name" value="AMP_BINDING"/>
    <property type="match status" value="1"/>
</dbReference>
<proteinExistence type="predicted"/>
<reference evidence="6 7" key="1">
    <citation type="submission" date="2018-09" db="EMBL/GenBank/DDBJ databases">
        <title>YIM PH 21725 draft genome.</title>
        <authorList>
            <person name="Miao C."/>
        </authorList>
    </citation>
    <scope>NUCLEOTIDE SEQUENCE [LARGE SCALE GENOMIC DNA]</scope>
    <source>
        <strain evidence="7">YIM PH21725</strain>
    </source>
</reference>
<dbReference type="InterPro" id="IPR036736">
    <property type="entry name" value="ACP-like_sf"/>
</dbReference>
<dbReference type="InterPro" id="IPR013120">
    <property type="entry name" value="FAR_NAD-bd"/>
</dbReference>
<dbReference type="GO" id="GO:0050661">
    <property type="term" value="F:NADP binding"/>
    <property type="evidence" value="ECO:0007669"/>
    <property type="project" value="InterPro"/>
</dbReference>
<dbReference type="InterPro" id="IPR009081">
    <property type="entry name" value="PP-bd_ACP"/>
</dbReference>
<name>A0A419HML1_9PSEU</name>
<dbReference type="GO" id="GO:0016620">
    <property type="term" value="F:oxidoreductase activity, acting on the aldehyde or oxo group of donors, NAD or NADP as acceptor"/>
    <property type="evidence" value="ECO:0007669"/>
    <property type="project" value="InterPro"/>
</dbReference>
<dbReference type="GO" id="GO:0005524">
    <property type="term" value="F:ATP binding"/>
    <property type="evidence" value="ECO:0007669"/>
    <property type="project" value="UniProtKB-KW"/>
</dbReference>
<dbReference type="InterPro" id="IPR010080">
    <property type="entry name" value="Thioester_reductase-like_dom"/>
</dbReference>
<dbReference type="NCBIfam" id="NF041592">
    <property type="entry name" value="carboxyl_red"/>
    <property type="match status" value="1"/>
</dbReference>
<dbReference type="InterPro" id="IPR036291">
    <property type="entry name" value="NAD(P)-bd_dom_sf"/>
</dbReference>
<sequence length="1107" mass="120944">MPLKDILSTIMAGYADRPAIGERATESVLDPVTCRTTRRLLPRFDTISYGELWRRATAIAAAWYHDELDPVRAGDFVAILGFTSGDYTTLDLACLRADAVTVPLQAGSAPAQLLPVVHETRPRILATSVEHLLTAAEIAASAPSVRRLVVFDHHPDVDGERERIEEVRHRLGESGHDVVVESLPEVLDRGAALPSLPDTDADEERLSLLIYTSGTTGMPKGAMYPARLVAELWRGFFPERPGLPLLDVAYLPMSHLAGRAVLYSTLARGGTSFFTARSDLSVLFEDFALVRPTVLMLVPRLCETLFQQYHPNPAADGVGRAVSRRLGEQVFGDRFLWAVCGAAPLSAELTEFMETMLGMRLPDGYASTEVGAALFDGRVLRERVLDHRLADVPELNYFTTDSPYPRGELLLRSNSVIPGYYQRPDLTAEVFTDDGFYRTGDIMARTGPDELMFVDRRNNLLKLSQGEFVALSRLETLFTASPMIRQIYLYGTGEHGYLLAVVVPAPEALDGDDPERLTSLIHQALQQVGRTSNLAGYEIPRDFLIETEPFSPENGLLSGIRKLLRPKLKERYGRELERRYAEIADRESSAVQKLRETGSDRPVIDTVLAAAQAVLGTSTGHRAPGEHFLDLGGDSLSALTLATLLRDIFSVDVPVGVIVSPTSDLGSLAAYLEQKLAPGAADQPSVTDVHGPAVTELQAAELTLDKFLDTRTLATARNLPRPDGPRRTILLTGATGYLGRFLCLEWLRRLESTGGTLVCLVRGSDNAAARARLDAAFESDEELSRHYHALADTRVEVLAGDLSEPYFGLTPGSWRHLADTTDLIVHDGALVNHVLPYAQLFGPNVVGTAEVIRLALTAKLKPVTYVSTIGVLTDNSAEDADIRHTSPIWTLDDGYADGYSGSKWAGEVLLREAHDLCGLPVTTLRSGMILAHSRYAGQLNVSDVFTRLLLSLLITGIAPHSFYRAGAAAHHGGLPVDFTAEAVVSLGAEASAGYRTYHVVNSHDDGISLDTYVDWLGEAGHPVARVGDYRSWLSRFETALRALPESQKRRSLLPLLHAFADPQTDSDIPAEHFRTALRRTGPGHPIPHVTAELIGKYVTDLTQLDLL</sequence>
<evidence type="ECO:0000313" key="7">
    <source>
        <dbReference type="Proteomes" id="UP000285112"/>
    </source>
</evidence>
<dbReference type="GO" id="GO:0004467">
    <property type="term" value="F:long-chain fatty acid-CoA ligase activity"/>
    <property type="evidence" value="ECO:0007669"/>
    <property type="project" value="TreeGrafter"/>
</dbReference>
<accession>A0A419HML1</accession>
<dbReference type="SMART" id="SM00823">
    <property type="entry name" value="PKS_PP"/>
    <property type="match status" value="1"/>
</dbReference>
<dbReference type="SUPFAM" id="SSF47336">
    <property type="entry name" value="ACP-like"/>
    <property type="match status" value="1"/>
</dbReference>
<dbReference type="AlphaFoldDB" id="A0A419HML1"/>
<evidence type="ECO:0000259" key="5">
    <source>
        <dbReference type="PROSITE" id="PS50075"/>
    </source>
</evidence>
<comment type="caution">
    <text evidence="6">The sequence shown here is derived from an EMBL/GenBank/DDBJ whole genome shotgun (WGS) entry which is preliminary data.</text>
</comment>
<evidence type="ECO:0000256" key="2">
    <source>
        <dbReference type="ARBA" id="ARBA00022553"/>
    </source>
</evidence>
<dbReference type="InterPro" id="IPR006162">
    <property type="entry name" value="Ppantetheine_attach_site"/>
</dbReference>
<evidence type="ECO:0000256" key="1">
    <source>
        <dbReference type="ARBA" id="ARBA00022450"/>
    </source>
</evidence>
<keyword evidence="4" id="KW-0067">ATP-binding</keyword>
<dbReference type="PANTHER" id="PTHR43272">
    <property type="entry name" value="LONG-CHAIN-FATTY-ACID--COA LIGASE"/>
    <property type="match status" value="1"/>
</dbReference>
<dbReference type="InterPro" id="IPR020806">
    <property type="entry name" value="PKS_PP-bd"/>
</dbReference>
<dbReference type="InterPro" id="IPR020845">
    <property type="entry name" value="AMP-binding_CS"/>
</dbReference>
<dbReference type="Gene3D" id="1.10.1200.10">
    <property type="entry name" value="ACP-like"/>
    <property type="match status" value="1"/>
</dbReference>
<organism evidence="6 7">
    <name type="scientific">Amycolatopsis panacis</name>
    <dbReference type="NCBI Taxonomy" id="2340917"/>
    <lineage>
        <taxon>Bacteria</taxon>
        <taxon>Bacillati</taxon>
        <taxon>Actinomycetota</taxon>
        <taxon>Actinomycetes</taxon>
        <taxon>Pseudonocardiales</taxon>
        <taxon>Pseudonocardiaceae</taxon>
        <taxon>Amycolatopsis</taxon>
    </lineage>
</organism>
<dbReference type="InterPro" id="IPR042099">
    <property type="entry name" value="ANL_N_sf"/>
</dbReference>
<dbReference type="NCBIfam" id="TIGR01746">
    <property type="entry name" value="Thioester-redct"/>
    <property type="match status" value="1"/>
</dbReference>
<keyword evidence="2" id="KW-0597">Phosphoprotein</keyword>
<keyword evidence="3" id="KW-0547">Nucleotide-binding</keyword>
<dbReference type="Proteomes" id="UP000285112">
    <property type="component" value="Unassembled WGS sequence"/>
</dbReference>
<dbReference type="Pfam" id="PF07993">
    <property type="entry name" value="NAD_binding_4"/>
    <property type="match status" value="1"/>
</dbReference>